<accession>A0A1E5PSU2</accession>
<reference evidence="3 4" key="1">
    <citation type="submission" date="2016-08" db="EMBL/GenBank/DDBJ databases">
        <title>The complete genome of Streptomyces subrutilus 10-1-1.</title>
        <authorList>
            <person name="Chen X."/>
        </authorList>
    </citation>
    <scope>NUCLEOTIDE SEQUENCE [LARGE SCALE GENOMIC DNA]</scope>
    <source>
        <strain evidence="3 4">10-1-1</strain>
    </source>
</reference>
<evidence type="ECO:0000313" key="4">
    <source>
        <dbReference type="Proteomes" id="UP000095705"/>
    </source>
</evidence>
<proteinExistence type="predicted"/>
<dbReference type="SUPFAM" id="SSF49299">
    <property type="entry name" value="PKD domain"/>
    <property type="match status" value="1"/>
</dbReference>
<dbReference type="GO" id="GO:0005975">
    <property type="term" value="P:carbohydrate metabolic process"/>
    <property type="evidence" value="ECO:0007669"/>
    <property type="project" value="UniProtKB-ARBA"/>
</dbReference>
<dbReference type="PROSITE" id="PS50093">
    <property type="entry name" value="PKD"/>
    <property type="match status" value="1"/>
</dbReference>
<comment type="caution">
    <text evidence="3">The sequence shown here is derived from an EMBL/GenBank/DDBJ whole genome shotgun (WGS) entry which is preliminary data.</text>
</comment>
<dbReference type="Gene3D" id="2.60.40.10">
    <property type="entry name" value="Immunoglobulins"/>
    <property type="match status" value="1"/>
</dbReference>
<dbReference type="InterPro" id="IPR013783">
    <property type="entry name" value="Ig-like_fold"/>
</dbReference>
<feature type="domain" description="PKD" evidence="2">
    <location>
        <begin position="91"/>
        <end position="141"/>
    </location>
</feature>
<dbReference type="STRING" id="36818.BGK67_16040"/>
<dbReference type="RefSeq" id="WP_069920905.1">
    <property type="nucleotide sequence ID" value="NZ_MEHK01000001.1"/>
</dbReference>
<dbReference type="EMBL" id="MEHK01000001">
    <property type="protein sequence ID" value="OEJ32638.1"/>
    <property type="molecule type" value="Genomic_DNA"/>
</dbReference>
<organism evidence="3 4">
    <name type="scientific">Streptomyces subrutilus</name>
    <dbReference type="NCBI Taxonomy" id="36818"/>
    <lineage>
        <taxon>Bacteria</taxon>
        <taxon>Bacillati</taxon>
        <taxon>Actinomycetota</taxon>
        <taxon>Actinomycetes</taxon>
        <taxon>Kitasatosporales</taxon>
        <taxon>Streptomycetaceae</taxon>
        <taxon>Streptomyces</taxon>
    </lineage>
</organism>
<dbReference type="OrthoDB" id="3928417at2"/>
<name>A0A1E5PSU2_9ACTN</name>
<dbReference type="AlphaFoldDB" id="A0A1E5PSU2"/>
<gene>
    <name evidence="3" type="ORF">BGK67_16040</name>
</gene>
<dbReference type="InterPro" id="IPR035986">
    <property type="entry name" value="PKD_dom_sf"/>
</dbReference>
<protein>
    <recommendedName>
        <fullName evidence="2">PKD domain-containing protein</fullName>
    </recommendedName>
</protein>
<evidence type="ECO:0000259" key="2">
    <source>
        <dbReference type="PROSITE" id="PS50093"/>
    </source>
</evidence>
<evidence type="ECO:0000313" key="3">
    <source>
        <dbReference type="EMBL" id="OEJ32638.1"/>
    </source>
</evidence>
<keyword evidence="4" id="KW-1185">Reference proteome</keyword>
<sequence>MAHAADPVKPAANRVAASAADLDKAAASSKQKFTSPADRTVRRSLSGAQDKAATAQAQGAAVGNPDLAIVLNAATETAHGLTLNTEVISAPASLAVTIEWGDGKKDTTTVGGSTTLTNQHTYAELGEYTVKVTVKDTANQTEVVNDFQILTAGSDFTPYGPTRLLDTRSGIGAAKGKVPARGTAHLKVGGNGGIPAGVTAVVLNVTATNTSEAGHVTVFGSGHKQPITSNVNFEAGQTVPNLVIVPVGKDGYVELFNGGWQSIDLLADVTGYFTRSASSGYASLTPTRFVDSRDGLGTAKGQVAGQAVFSTQISGLRGVPAGVSAVALNVTVTNPRETGHLTVFPSGQSAPSTSSVNFTAGQTVANSVIVPVGADGKISVRNGAWAGTDVIVDVVGYYSQSGNGAYMPVSPGRLMDSRDPESPIYGELPGRMYFALEMPGFEAGIAGYVLNTTVTNTQGAGFLSVAPDPNRIEDYWEEDANPINPARPTASTLNWTAGKTVPNLVQAGTGPYGVVDFWNQGWEPTDLIVDMFGYYDTK</sequence>
<dbReference type="InterPro" id="IPR000601">
    <property type="entry name" value="PKD_dom"/>
</dbReference>
<feature type="region of interest" description="Disordered" evidence="1">
    <location>
        <begin position="26"/>
        <end position="50"/>
    </location>
</feature>
<dbReference type="Proteomes" id="UP000095705">
    <property type="component" value="Unassembled WGS sequence"/>
</dbReference>
<evidence type="ECO:0000256" key="1">
    <source>
        <dbReference type="SAM" id="MobiDB-lite"/>
    </source>
</evidence>